<proteinExistence type="predicted"/>
<dbReference type="Proteomes" id="UP000276834">
    <property type="component" value="Unassembled WGS sequence"/>
</dbReference>
<accession>A0A3L8RTK3</accession>
<gene>
    <name evidence="1" type="ORF">DV515_00016257</name>
</gene>
<organism evidence="1 2">
    <name type="scientific">Chloebia gouldiae</name>
    <name type="common">Gouldian finch</name>
    <name type="synonym">Erythrura gouldiae</name>
    <dbReference type="NCBI Taxonomy" id="44316"/>
    <lineage>
        <taxon>Eukaryota</taxon>
        <taxon>Metazoa</taxon>
        <taxon>Chordata</taxon>
        <taxon>Craniata</taxon>
        <taxon>Vertebrata</taxon>
        <taxon>Euteleostomi</taxon>
        <taxon>Archelosauria</taxon>
        <taxon>Archosauria</taxon>
        <taxon>Dinosauria</taxon>
        <taxon>Saurischia</taxon>
        <taxon>Theropoda</taxon>
        <taxon>Coelurosauria</taxon>
        <taxon>Aves</taxon>
        <taxon>Neognathae</taxon>
        <taxon>Neoaves</taxon>
        <taxon>Telluraves</taxon>
        <taxon>Australaves</taxon>
        <taxon>Passeriformes</taxon>
        <taxon>Passeroidea</taxon>
        <taxon>Passeridae</taxon>
        <taxon>Chloebia</taxon>
    </lineage>
</organism>
<reference evidence="1 2" key="1">
    <citation type="journal article" date="2018" name="Proc. R. Soc. B">
        <title>A non-coding region near Follistatin controls head colour polymorphism in the Gouldian finch.</title>
        <authorList>
            <person name="Toomey M.B."/>
            <person name="Marques C.I."/>
            <person name="Andrade P."/>
            <person name="Araujo P.M."/>
            <person name="Sabatino S."/>
            <person name="Gazda M.A."/>
            <person name="Afonso S."/>
            <person name="Lopes R.J."/>
            <person name="Corbo J.C."/>
            <person name="Carneiro M."/>
        </authorList>
    </citation>
    <scope>NUCLEOTIDE SEQUENCE [LARGE SCALE GENOMIC DNA]</scope>
    <source>
        <strain evidence="1">Red01</strain>
        <tissue evidence="1">Muscle</tissue>
    </source>
</reference>
<protein>
    <submittedName>
        <fullName evidence="1">Uncharacterized protein</fullName>
    </submittedName>
</protein>
<evidence type="ECO:0000313" key="1">
    <source>
        <dbReference type="EMBL" id="RLV84409.1"/>
    </source>
</evidence>
<name>A0A3L8RTK3_CHLGU</name>
<dbReference type="EMBL" id="QUSF01000277">
    <property type="protein sequence ID" value="RLV84409.1"/>
    <property type="molecule type" value="Genomic_DNA"/>
</dbReference>
<evidence type="ECO:0000313" key="2">
    <source>
        <dbReference type="Proteomes" id="UP000276834"/>
    </source>
</evidence>
<dbReference type="AlphaFoldDB" id="A0A3L8RTK3"/>
<comment type="caution">
    <text evidence="1">The sequence shown here is derived from an EMBL/GenBank/DDBJ whole genome shotgun (WGS) entry which is preliminary data.</text>
</comment>
<keyword evidence="2" id="KW-1185">Reference proteome</keyword>
<sequence>MSMCRLSKSTRMNSFKDCCDSASFPQGSSDNFGGFGSFNFRPRRSFSFYRDQCQDVAPSGFRNICQPSGNLRGTIHASLNGDVVGKITGKIEGLPGILGCMGNLGGVFGNMGLSLPFSVQFGERTV</sequence>